<evidence type="ECO:0000256" key="1">
    <source>
        <dbReference type="ARBA" id="ARBA00009232"/>
    </source>
</evidence>
<keyword evidence="4 5" id="KW-0234">DNA repair</keyword>
<dbReference type="InterPro" id="IPR036995">
    <property type="entry name" value="MPG_sf"/>
</dbReference>
<dbReference type="InterPro" id="IPR011034">
    <property type="entry name" value="Formyl_transferase-like_C_sf"/>
</dbReference>
<gene>
    <name evidence="6" type="ORF">COV34_00815</name>
</gene>
<accession>A0A2H0QXS3</accession>
<dbReference type="NCBIfam" id="TIGR00567">
    <property type="entry name" value="3mg"/>
    <property type="match status" value="1"/>
</dbReference>
<comment type="caution">
    <text evidence="6">The sequence shown here is derived from an EMBL/GenBank/DDBJ whole genome shotgun (WGS) entry which is preliminary data.</text>
</comment>
<dbReference type="SUPFAM" id="SSF50486">
    <property type="entry name" value="FMT C-terminal domain-like"/>
    <property type="match status" value="1"/>
</dbReference>
<keyword evidence="3 5" id="KW-0378">Hydrolase</keyword>
<dbReference type="InterPro" id="IPR003180">
    <property type="entry name" value="MPG"/>
</dbReference>
<dbReference type="CDD" id="cd00540">
    <property type="entry name" value="AAG"/>
    <property type="match status" value="1"/>
</dbReference>
<reference evidence="6 7" key="1">
    <citation type="submission" date="2017-09" db="EMBL/GenBank/DDBJ databases">
        <title>Depth-based differentiation of microbial function through sediment-hosted aquifers and enrichment of novel symbionts in the deep terrestrial subsurface.</title>
        <authorList>
            <person name="Probst A.J."/>
            <person name="Ladd B."/>
            <person name="Jarett J.K."/>
            <person name="Geller-Mcgrath D.E."/>
            <person name="Sieber C.M."/>
            <person name="Emerson J.B."/>
            <person name="Anantharaman K."/>
            <person name="Thomas B.C."/>
            <person name="Malmstrom R."/>
            <person name="Stieglmeier M."/>
            <person name="Klingl A."/>
            <person name="Woyke T."/>
            <person name="Ryan C.M."/>
            <person name="Banfield J.F."/>
        </authorList>
    </citation>
    <scope>NUCLEOTIDE SEQUENCE [LARGE SCALE GENOMIC DNA]</scope>
    <source>
        <strain evidence="6">CG10_big_fil_rev_8_21_14_0_10_42_12</strain>
    </source>
</reference>
<dbReference type="PANTHER" id="PTHR10429">
    <property type="entry name" value="DNA-3-METHYLADENINE GLYCOSYLASE"/>
    <property type="match status" value="1"/>
</dbReference>
<dbReference type="GO" id="GO:0003905">
    <property type="term" value="F:alkylbase DNA N-glycosylase activity"/>
    <property type="evidence" value="ECO:0007669"/>
    <property type="project" value="InterPro"/>
</dbReference>
<proteinExistence type="inferred from homology"/>
<dbReference type="GO" id="GO:0003677">
    <property type="term" value="F:DNA binding"/>
    <property type="evidence" value="ECO:0007669"/>
    <property type="project" value="InterPro"/>
</dbReference>
<dbReference type="HAMAP" id="MF_00527">
    <property type="entry name" value="3MGH"/>
    <property type="match status" value="1"/>
</dbReference>
<dbReference type="GO" id="GO:0006284">
    <property type="term" value="P:base-excision repair"/>
    <property type="evidence" value="ECO:0007669"/>
    <property type="project" value="InterPro"/>
</dbReference>
<evidence type="ECO:0000256" key="3">
    <source>
        <dbReference type="ARBA" id="ARBA00022801"/>
    </source>
</evidence>
<dbReference type="Gene3D" id="3.10.300.10">
    <property type="entry name" value="Methylpurine-DNA glycosylase (MPG)"/>
    <property type="match status" value="1"/>
</dbReference>
<dbReference type="AlphaFoldDB" id="A0A2H0QXS3"/>
<dbReference type="EMBL" id="PCXL01000009">
    <property type="protein sequence ID" value="PIR38604.1"/>
    <property type="molecule type" value="Genomic_DNA"/>
</dbReference>
<organism evidence="6 7">
    <name type="scientific">Candidatus Zambryskibacteria bacterium CG10_big_fil_rev_8_21_14_0_10_42_12</name>
    <dbReference type="NCBI Taxonomy" id="1975115"/>
    <lineage>
        <taxon>Bacteria</taxon>
        <taxon>Candidatus Zambryskiibacteriota</taxon>
    </lineage>
</organism>
<dbReference type="Proteomes" id="UP000231333">
    <property type="component" value="Unassembled WGS sequence"/>
</dbReference>
<evidence type="ECO:0000256" key="5">
    <source>
        <dbReference type="HAMAP-Rule" id="MF_00527"/>
    </source>
</evidence>
<evidence type="ECO:0000313" key="6">
    <source>
        <dbReference type="EMBL" id="PIR38604.1"/>
    </source>
</evidence>
<keyword evidence="2 5" id="KW-0227">DNA damage</keyword>
<protein>
    <recommendedName>
        <fullName evidence="5">Putative 3-methyladenine DNA glycosylase</fullName>
        <ecNumber evidence="5">3.2.2.-</ecNumber>
    </recommendedName>
</protein>
<dbReference type="FunFam" id="3.10.300.10:FF:000001">
    <property type="entry name" value="Putative 3-methyladenine DNA glycosylase"/>
    <property type="match status" value="1"/>
</dbReference>
<evidence type="ECO:0000256" key="4">
    <source>
        <dbReference type="ARBA" id="ARBA00023204"/>
    </source>
</evidence>
<name>A0A2H0QXS3_9BACT</name>
<dbReference type="Pfam" id="PF02245">
    <property type="entry name" value="Pur_DNA_glyco"/>
    <property type="match status" value="1"/>
</dbReference>
<dbReference type="NCBIfam" id="NF002003">
    <property type="entry name" value="PRK00802.1-3"/>
    <property type="match status" value="1"/>
</dbReference>
<comment type="similarity">
    <text evidence="1 5">Belongs to the DNA glycosylase MPG family.</text>
</comment>
<evidence type="ECO:0000313" key="7">
    <source>
        <dbReference type="Proteomes" id="UP000231333"/>
    </source>
</evidence>
<dbReference type="EC" id="3.2.2.-" evidence="5"/>
<evidence type="ECO:0000256" key="2">
    <source>
        <dbReference type="ARBA" id="ARBA00022763"/>
    </source>
</evidence>
<dbReference type="PANTHER" id="PTHR10429:SF0">
    <property type="entry name" value="DNA-3-METHYLADENINE GLYCOSYLASE"/>
    <property type="match status" value="1"/>
</dbReference>
<sequence length="181" mass="20536">MQKLPKKFFERDAVTVAKDLLGCVLEKDGVSGMIVETEAYSDDEASHAFTKTPRSILMHETHGHAYVYFTYGMHYCFNVTCDKKKPGAVLIRALLPLDGVSKMKKRRDMTDEKNLTNGPGKLTQALAINKTDNGTEIGEHIKIYHYKKFAPKHILSTPRIGISKAIDLHWRFLVQDPESRE</sequence>